<name>A0A1B9II34_9TREE</name>
<dbReference type="Proteomes" id="UP000092583">
    <property type="component" value="Unassembled WGS sequence"/>
</dbReference>
<organism evidence="1 2">
    <name type="scientific">Kwoniella mangroviensis CBS 10435</name>
    <dbReference type="NCBI Taxonomy" id="1331196"/>
    <lineage>
        <taxon>Eukaryota</taxon>
        <taxon>Fungi</taxon>
        <taxon>Dikarya</taxon>
        <taxon>Basidiomycota</taxon>
        <taxon>Agaricomycotina</taxon>
        <taxon>Tremellomycetes</taxon>
        <taxon>Tremellales</taxon>
        <taxon>Cryptococcaceae</taxon>
        <taxon>Kwoniella</taxon>
    </lineage>
</organism>
<dbReference type="EMBL" id="KI669467">
    <property type="protein sequence ID" value="OCF55202.1"/>
    <property type="molecule type" value="Genomic_DNA"/>
</dbReference>
<evidence type="ECO:0000313" key="1">
    <source>
        <dbReference type="EMBL" id="OCF55202.1"/>
    </source>
</evidence>
<protein>
    <submittedName>
        <fullName evidence="1">Uncharacterized protein</fullName>
    </submittedName>
</protein>
<reference evidence="2" key="2">
    <citation type="submission" date="2013-12" db="EMBL/GenBank/DDBJ databases">
        <title>Evolution of pathogenesis and genome organization in the Tremellales.</title>
        <authorList>
            <person name="Cuomo C."/>
            <person name="Litvintseva A."/>
            <person name="Heitman J."/>
            <person name="Chen Y."/>
            <person name="Sun S."/>
            <person name="Springer D."/>
            <person name="Dromer F."/>
            <person name="Young S."/>
            <person name="Zeng Q."/>
            <person name="Chapman S."/>
            <person name="Gujja S."/>
            <person name="Saif S."/>
            <person name="Birren B."/>
        </authorList>
    </citation>
    <scope>NUCLEOTIDE SEQUENCE [LARGE SCALE GENOMIC DNA]</scope>
    <source>
        <strain evidence="2">CBS 10435</strain>
    </source>
</reference>
<accession>A0A1B9II34</accession>
<gene>
    <name evidence="1" type="ORF">L486_07315</name>
</gene>
<dbReference type="AlphaFoldDB" id="A0A1B9II34"/>
<reference evidence="1 2" key="1">
    <citation type="submission" date="2013-07" db="EMBL/GenBank/DDBJ databases">
        <title>The Genome Sequence of Kwoniella mangroviensis CBS10435.</title>
        <authorList>
            <consortium name="The Broad Institute Genome Sequencing Platform"/>
            <person name="Cuomo C."/>
            <person name="Litvintseva A."/>
            <person name="Chen Y."/>
            <person name="Heitman J."/>
            <person name="Sun S."/>
            <person name="Springer D."/>
            <person name="Dromer F."/>
            <person name="Young S.K."/>
            <person name="Zeng Q."/>
            <person name="Gargeya S."/>
            <person name="Fitzgerald M."/>
            <person name="Abouelleil A."/>
            <person name="Alvarado L."/>
            <person name="Berlin A.M."/>
            <person name="Chapman S.B."/>
            <person name="Dewar J."/>
            <person name="Goldberg J."/>
            <person name="Griggs A."/>
            <person name="Gujja S."/>
            <person name="Hansen M."/>
            <person name="Howarth C."/>
            <person name="Imamovic A."/>
            <person name="Larimer J."/>
            <person name="McCowan C."/>
            <person name="Murphy C."/>
            <person name="Pearson M."/>
            <person name="Priest M."/>
            <person name="Roberts A."/>
            <person name="Saif S."/>
            <person name="Shea T."/>
            <person name="Sykes S."/>
            <person name="Wortman J."/>
            <person name="Nusbaum C."/>
            <person name="Birren B."/>
        </authorList>
    </citation>
    <scope>NUCLEOTIDE SEQUENCE [LARGE SCALE GENOMIC DNA]</scope>
    <source>
        <strain evidence="1 2">CBS 10435</strain>
    </source>
</reference>
<evidence type="ECO:0000313" key="2">
    <source>
        <dbReference type="Proteomes" id="UP000092583"/>
    </source>
</evidence>
<sequence length="500" mass="57432">MGLIAIFTFVRWFVSHHTHKLLGSKPKPERKANTDIDTRPWRPLPTLPDEIWRDIFLLVAEPTYNTPPCWQRGYDGYMMTGGNTSTGKDLATCMRVSTTFNRVASDILYNEIPTSDPYRFFYGIDYTPPNENRNRMSKIQCLSKVKRISLVYPKSYSKPTPSFSGDFQWMNLSIYRMPQSQEDKKYLKMYLQALDSASHAYQILAKIRTEGPMMMLGVGMGNIGNIIIGKMPYKATDCLWLFNNTAIGKLSGAKPKPSLEDKIVKDLLERKEEISMGLSRELYYITSMSRYRQVCYHSNFGPWNYLPPPSLDRLLSRGVRYTPTQINIFMNNMGKFFGQGTTNNWIICKSLFPFYSANQWTSSIDEQVGRTVVELFKIFRNYITKFIKSKEFAKSQQRSRIGPTRLNIILPVNINSLRLAANILKHGSQPIVSTTSTVSQKDRMLIYSRLEGWLMNKGVAYYHARGLSIHVRESTEGKPVNLDRTADQMECSCCGSIEYV</sequence>
<dbReference type="OrthoDB" id="10523857at2759"/>
<proteinExistence type="predicted"/>
<keyword evidence="2" id="KW-1185">Reference proteome</keyword>